<dbReference type="STRING" id="195105.CN97_09065"/>
<evidence type="ECO:0000256" key="6">
    <source>
        <dbReference type="ARBA" id="ARBA00022741"/>
    </source>
</evidence>
<gene>
    <name evidence="9" type="ORF">CN97_09065</name>
</gene>
<dbReference type="AlphaFoldDB" id="A0A086YA74"/>
<dbReference type="SUPFAM" id="SSF81891">
    <property type="entry name" value="Poly A polymerase C-terminal region-like"/>
    <property type="match status" value="1"/>
</dbReference>
<sequence length="376" mass="39817">MAADRIAGAWLARPETQAVFAALERQGHRILAVGGCVRNALMGLPVADVDMATDAAPEATIAAAQAAGLRAVPTGIDHGTITVVSGGIGHEVTTFRRDEETDGRHARVAFSADLAEDAARRDFTMNALYATREGEVIDPLGGLPDLRAGRVRFVGDPEARIREDYLRILRFFRFFARYGTDGPDPEGLAACAALAEGLSTLSRERVTMELRRLLAAPDPAPAVASMAAAGVLAQVLPGADPRALAPLVHLEGALPPDWLRRLAVLGGETEGLRLTREEGRRLRLLREAGGLPGALGYHYGATAARDIGLVRSASTGAPLPQGWMAEAARGEAADFPVRAVDLAPLTGPALGQRLAELRDRWIASGFTLDRRDLLAG</sequence>
<dbReference type="InterPro" id="IPR002646">
    <property type="entry name" value="PolA_pol_head_dom"/>
</dbReference>
<dbReference type="InterPro" id="IPR050264">
    <property type="entry name" value="Bact_CCA-adding_enz_type3_sf"/>
</dbReference>
<comment type="caution">
    <text evidence="9">The sequence shown here is derived from an EMBL/GenBank/DDBJ whole genome shotgun (WGS) entry which is preliminary data.</text>
</comment>
<dbReference type="CDD" id="cd05398">
    <property type="entry name" value="NT_ClassII-CCAase"/>
    <property type="match status" value="1"/>
</dbReference>
<dbReference type="RefSeq" id="WP_035707393.1">
    <property type="nucleotide sequence ID" value="NZ_CAMIFG010000050.1"/>
</dbReference>
<comment type="similarity">
    <text evidence="8">Belongs to the tRNA nucleotidyltransferase/poly(A) polymerase family.</text>
</comment>
<keyword evidence="7" id="KW-0460">Magnesium</keyword>
<dbReference type="eggNOG" id="COG0617">
    <property type="taxonomic scope" value="Bacteria"/>
</dbReference>
<protein>
    <submittedName>
        <fullName evidence="9">Uncharacterized protein</fullName>
    </submittedName>
</protein>
<dbReference type="InterPro" id="IPR032828">
    <property type="entry name" value="PolyA_RNA-bd"/>
</dbReference>
<evidence type="ECO:0000313" key="9">
    <source>
        <dbReference type="EMBL" id="KFI31174.1"/>
    </source>
</evidence>
<keyword evidence="5" id="KW-0479">Metal-binding</keyword>
<dbReference type="Pfam" id="PF12627">
    <property type="entry name" value="PolyA_pol_RNAbd"/>
    <property type="match status" value="1"/>
</dbReference>
<dbReference type="GO" id="GO:0000166">
    <property type="term" value="F:nucleotide binding"/>
    <property type="evidence" value="ECO:0007669"/>
    <property type="project" value="UniProtKB-KW"/>
</dbReference>
<comment type="cofactor">
    <cofactor evidence="1">
        <name>Mg(2+)</name>
        <dbReference type="ChEBI" id="CHEBI:18420"/>
    </cofactor>
</comment>
<evidence type="ECO:0000256" key="3">
    <source>
        <dbReference type="ARBA" id="ARBA00022694"/>
    </source>
</evidence>
<reference evidence="9 10" key="1">
    <citation type="submission" date="2014-03" db="EMBL/GenBank/DDBJ databases">
        <title>Genome of Haematobacter massiliensis CCUG 47968.</title>
        <authorList>
            <person name="Wang D."/>
            <person name="Wang G."/>
        </authorList>
    </citation>
    <scope>NUCLEOTIDE SEQUENCE [LARGE SCALE GENOMIC DNA]</scope>
    <source>
        <strain evidence="9 10">CCUG 47968</strain>
    </source>
</reference>
<keyword evidence="4" id="KW-0548">Nucleotidyltransferase</keyword>
<accession>A0A086YA74</accession>
<dbReference type="OrthoDB" id="9805698at2"/>
<keyword evidence="6" id="KW-0547">Nucleotide-binding</keyword>
<evidence type="ECO:0000256" key="5">
    <source>
        <dbReference type="ARBA" id="ARBA00022723"/>
    </source>
</evidence>
<evidence type="ECO:0000313" key="10">
    <source>
        <dbReference type="Proteomes" id="UP000028826"/>
    </source>
</evidence>
<dbReference type="SUPFAM" id="SSF81301">
    <property type="entry name" value="Nucleotidyltransferase"/>
    <property type="match status" value="1"/>
</dbReference>
<dbReference type="PANTHER" id="PTHR46173">
    <property type="entry name" value="CCA TRNA NUCLEOTIDYLTRANSFERASE 1, MITOCHONDRIAL"/>
    <property type="match status" value="1"/>
</dbReference>
<evidence type="ECO:0000256" key="4">
    <source>
        <dbReference type="ARBA" id="ARBA00022695"/>
    </source>
</evidence>
<dbReference type="Gene3D" id="3.30.460.10">
    <property type="entry name" value="Beta Polymerase, domain 2"/>
    <property type="match status" value="1"/>
</dbReference>
<evidence type="ECO:0000256" key="7">
    <source>
        <dbReference type="ARBA" id="ARBA00022842"/>
    </source>
</evidence>
<keyword evidence="8" id="KW-0694">RNA-binding</keyword>
<evidence type="ECO:0000256" key="1">
    <source>
        <dbReference type="ARBA" id="ARBA00001946"/>
    </source>
</evidence>
<dbReference type="GO" id="GO:0046872">
    <property type="term" value="F:metal ion binding"/>
    <property type="evidence" value="ECO:0007669"/>
    <property type="project" value="UniProtKB-KW"/>
</dbReference>
<keyword evidence="2 8" id="KW-0808">Transferase</keyword>
<dbReference type="Gene3D" id="1.10.3090.10">
    <property type="entry name" value="cca-adding enzyme, domain 2"/>
    <property type="match status" value="1"/>
</dbReference>
<evidence type="ECO:0000256" key="8">
    <source>
        <dbReference type="RuleBase" id="RU003953"/>
    </source>
</evidence>
<dbReference type="InterPro" id="IPR043519">
    <property type="entry name" value="NT_sf"/>
</dbReference>
<proteinExistence type="inferred from homology"/>
<organism evidence="9 10">
    <name type="scientific">Haematobacter massiliensis</name>
    <dbReference type="NCBI Taxonomy" id="195105"/>
    <lineage>
        <taxon>Bacteria</taxon>
        <taxon>Pseudomonadati</taxon>
        <taxon>Pseudomonadota</taxon>
        <taxon>Alphaproteobacteria</taxon>
        <taxon>Rhodobacterales</taxon>
        <taxon>Paracoccaceae</taxon>
        <taxon>Haematobacter</taxon>
    </lineage>
</organism>
<dbReference type="PANTHER" id="PTHR46173:SF1">
    <property type="entry name" value="CCA TRNA NUCLEOTIDYLTRANSFERASE 1, MITOCHONDRIAL"/>
    <property type="match status" value="1"/>
</dbReference>
<keyword evidence="3" id="KW-0819">tRNA processing</keyword>
<dbReference type="GO" id="GO:0000049">
    <property type="term" value="F:tRNA binding"/>
    <property type="evidence" value="ECO:0007669"/>
    <property type="project" value="TreeGrafter"/>
</dbReference>
<keyword evidence="10" id="KW-1185">Reference proteome</keyword>
<dbReference type="Proteomes" id="UP000028826">
    <property type="component" value="Unassembled WGS sequence"/>
</dbReference>
<name>A0A086YA74_9RHOB</name>
<dbReference type="GO" id="GO:0016779">
    <property type="term" value="F:nucleotidyltransferase activity"/>
    <property type="evidence" value="ECO:0007669"/>
    <property type="project" value="UniProtKB-KW"/>
</dbReference>
<dbReference type="EMBL" id="JGYG01000002">
    <property type="protein sequence ID" value="KFI31174.1"/>
    <property type="molecule type" value="Genomic_DNA"/>
</dbReference>
<evidence type="ECO:0000256" key="2">
    <source>
        <dbReference type="ARBA" id="ARBA00022679"/>
    </source>
</evidence>
<dbReference type="Pfam" id="PF01743">
    <property type="entry name" value="PolyA_pol"/>
    <property type="match status" value="1"/>
</dbReference>
<dbReference type="GO" id="GO:0008033">
    <property type="term" value="P:tRNA processing"/>
    <property type="evidence" value="ECO:0007669"/>
    <property type="project" value="UniProtKB-KW"/>
</dbReference>